<dbReference type="Proteomes" id="UP000504628">
    <property type="component" value="Chromosome 6"/>
</dbReference>
<keyword evidence="8" id="KW-1185">Reference proteome</keyword>
<keyword evidence="5 7" id="KW-0472">Membrane</keyword>
<evidence type="ECO:0000313" key="9">
    <source>
        <dbReference type="RefSeq" id="XP_028371265.1"/>
    </source>
</evidence>
<keyword evidence="6" id="KW-0966">Cell projection</keyword>
<feature type="transmembrane region" description="Helical" evidence="7">
    <location>
        <begin position="21"/>
        <end position="43"/>
    </location>
</feature>
<evidence type="ECO:0000256" key="2">
    <source>
        <dbReference type="ARBA" id="ARBA00004141"/>
    </source>
</evidence>
<protein>
    <submittedName>
        <fullName evidence="9">Transmembrane protein 80 isoform X1</fullName>
    </submittedName>
</protein>
<organism evidence="8 9">
    <name type="scientific">Phyllostomus discolor</name>
    <name type="common">pale spear-nosed bat</name>
    <dbReference type="NCBI Taxonomy" id="89673"/>
    <lineage>
        <taxon>Eukaryota</taxon>
        <taxon>Metazoa</taxon>
        <taxon>Chordata</taxon>
        <taxon>Craniata</taxon>
        <taxon>Vertebrata</taxon>
        <taxon>Euteleostomi</taxon>
        <taxon>Mammalia</taxon>
        <taxon>Eutheria</taxon>
        <taxon>Laurasiatheria</taxon>
        <taxon>Chiroptera</taxon>
        <taxon>Yangochiroptera</taxon>
        <taxon>Phyllostomidae</taxon>
        <taxon>Phyllostominae</taxon>
        <taxon>Phyllostomus</taxon>
    </lineage>
</organism>
<dbReference type="InterPro" id="IPR019184">
    <property type="entry name" value="Uncharacterised_TM-17"/>
</dbReference>
<dbReference type="PANTHER" id="PTHR13531:SF8">
    <property type="entry name" value="TRANSMEMBRANE PROTEIN 80"/>
    <property type="match status" value="1"/>
</dbReference>
<evidence type="ECO:0000256" key="4">
    <source>
        <dbReference type="ARBA" id="ARBA00022989"/>
    </source>
</evidence>
<dbReference type="FunCoup" id="A0A6J2LZ45">
    <property type="interactions" value="1288"/>
</dbReference>
<feature type="transmembrane region" description="Helical" evidence="7">
    <location>
        <begin position="55"/>
        <end position="75"/>
    </location>
</feature>
<dbReference type="KEGG" id="pdic:114499352"/>
<evidence type="ECO:0000256" key="6">
    <source>
        <dbReference type="ARBA" id="ARBA00023273"/>
    </source>
</evidence>
<dbReference type="Pfam" id="PF09799">
    <property type="entry name" value="Transmemb_17"/>
    <property type="match status" value="1"/>
</dbReference>
<dbReference type="GO" id="GO:1905515">
    <property type="term" value="P:non-motile cilium assembly"/>
    <property type="evidence" value="ECO:0007669"/>
    <property type="project" value="TreeGrafter"/>
</dbReference>
<evidence type="ECO:0000313" key="8">
    <source>
        <dbReference type="Proteomes" id="UP000504628"/>
    </source>
</evidence>
<evidence type="ECO:0000256" key="5">
    <source>
        <dbReference type="ARBA" id="ARBA00023136"/>
    </source>
</evidence>
<dbReference type="GO" id="GO:0035869">
    <property type="term" value="C:ciliary transition zone"/>
    <property type="evidence" value="ECO:0007669"/>
    <property type="project" value="TreeGrafter"/>
</dbReference>
<proteinExistence type="predicted"/>
<dbReference type="PANTHER" id="PTHR13531">
    <property type="entry name" value="GEO07735P1-RELATED-RELATED"/>
    <property type="match status" value="1"/>
</dbReference>
<reference evidence="9" key="1">
    <citation type="submission" date="2025-08" db="UniProtKB">
        <authorList>
            <consortium name="RefSeq"/>
        </authorList>
    </citation>
    <scope>IDENTIFICATION</scope>
    <source>
        <tissue evidence="9">Muscle</tissue>
    </source>
</reference>
<accession>A0A6J2LZ45</accession>
<comment type="subcellular location">
    <subcellularLocation>
        <location evidence="1">Cell projection</location>
        <location evidence="1">Cilium</location>
    </subcellularLocation>
    <subcellularLocation>
        <location evidence="2">Membrane</location>
        <topology evidence="2">Multi-pass membrane protein</topology>
    </subcellularLocation>
</comment>
<dbReference type="GeneID" id="114499352"/>
<feature type="transmembrane region" description="Helical" evidence="7">
    <location>
        <begin position="87"/>
        <end position="107"/>
    </location>
</feature>
<sequence>MAAGRRGSAPSAALSSVPLQMLLCLGGTCSALHFLATLLMIGYKSQVFSYPQDHLALDLALLLLMGTLEAPRIYLGTKGNLTEAEGPLAASLALTGASTLLSVYFLLWQTLVLWADSVLSAMLLAVHGLEAVLQVVAIAAFLG</sequence>
<dbReference type="CTD" id="283232"/>
<evidence type="ECO:0000256" key="1">
    <source>
        <dbReference type="ARBA" id="ARBA00004138"/>
    </source>
</evidence>
<feature type="transmembrane region" description="Helical" evidence="7">
    <location>
        <begin position="119"/>
        <end position="142"/>
    </location>
</feature>
<keyword evidence="3 7" id="KW-0812">Transmembrane</keyword>
<evidence type="ECO:0000256" key="3">
    <source>
        <dbReference type="ARBA" id="ARBA00022692"/>
    </source>
</evidence>
<name>A0A6J2LZ45_9CHIR</name>
<gene>
    <name evidence="9" type="primary">TMEM80</name>
</gene>
<evidence type="ECO:0000256" key="7">
    <source>
        <dbReference type="SAM" id="Phobius"/>
    </source>
</evidence>
<dbReference type="GO" id="GO:0016020">
    <property type="term" value="C:membrane"/>
    <property type="evidence" value="ECO:0007669"/>
    <property type="project" value="UniProtKB-SubCell"/>
</dbReference>
<keyword evidence="4 7" id="KW-1133">Transmembrane helix</keyword>
<dbReference type="InParanoid" id="A0A6J2LZ45"/>
<dbReference type="AlphaFoldDB" id="A0A6J2LZ45"/>
<dbReference type="RefSeq" id="XP_028371265.1">
    <property type="nucleotide sequence ID" value="XM_028515464.2"/>
</dbReference>
<dbReference type="OrthoDB" id="262535at2759"/>